<protein>
    <submittedName>
        <fullName evidence="1">Uncharacterized protein</fullName>
    </submittedName>
</protein>
<evidence type="ECO:0000313" key="1">
    <source>
        <dbReference type="EMBL" id="OLY81839.1"/>
    </source>
</evidence>
<gene>
    <name evidence="1" type="ORF">AYI68_g4050</name>
</gene>
<organism evidence="1 2">
    <name type="scientific">Smittium mucronatum</name>
    <dbReference type="NCBI Taxonomy" id="133383"/>
    <lineage>
        <taxon>Eukaryota</taxon>
        <taxon>Fungi</taxon>
        <taxon>Fungi incertae sedis</taxon>
        <taxon>Zoopagomycota</taxon>
        <taxon>Kickxellomycotina</taxon>
        <taxon>Harpellomycetes</taxon>
        <taxon>Harpellales</taxon>
        <taxon>Legeriomycetaceae</taxon>
        <taxon>Smittium</taxon>
    </lineage>
</organism>
<dbReference type="Proteomes" id="UP000187455">
    <property type="component" value="Unassembled WGS sequence"/>
</dbReference>
<evidence type="ECO:0000313" key="2">
    <source>
        <dbReference type="Proteomes" id="UP000187455"/>
    </source>
</evidence>
<name>A0A1R0GY73_9FUNG</name>
<keyword evidence="2" id="KW-1185">Reference proteome</keyword>
<dbReference type="AlphaFoldDB" id="A0A1R0GY73"/>
<proteinExistence type="predicted"/>
<accession>A0A1R0GY73</accession>
<comment type="caution">
    <text evidence="1">The sequence shown here is derived from an EMBL/GenBank/DDBJ whole genome shotgun (WGS) entry which is preliminary data.</text>
</comment>
<dbReference type="EMBL" id="LSSL01002122">
    <property type="protein sequence ID" value="OLY81839.1"/>
    <property type="molecule type" value="Genomic_DNA"/>
</dbReference>
<reference evidence="1 2" key="1">
    <citation type="journal article" date="2016" name="Mol. Biol. Evol.">
        <title>Genome-Wide Survey of Gut Fungi (Harpellales) Reveals the First Horizontally Transferred Ubiquitin Gene from a Mosquito Host.</title>
        <authorList>
            <person name="Wang Y."/>
            <person name="White M.M."/>
            <person name="Kvist S."/>
            <person name="Moncalvo J.M."/>
        </authorList>
    </citation>
    <scope>NUCLEOTIDE SEQUENCE [LARGE SCALE GENOMIC DNA]</scope>
    <source>
        <strain evidence="1 2">ALG-7-W6</strain>
    </source>
</reference>
<dbReference type="OrthoDB" id="5616525at2759"/>
<sequence>MGRIYYDAFEDEAYKDESPIFFIDGDSDSIHSAYDNPRDSHLKQISTLPFEDMDELDELSIYSPEYISASLASHISFSPFSEGDCKPSKYAQTEPSFPNYKIPITPLSSQIDILNFRRSKNNLFRSRKRSSKKGHLKEYYSECTDISDSYNSEILEMKANEVEIKSYIDEQVSKTVDLFNDLAFQNIQGDGGIKHNETPKSTHKIEVEIPPSMYNETKKMVSLSSIKKDLNMNIKKFTKKIDRYPDQDYWKPISSNLSSKYSKNLTSLYSYNIDFKTEKLLL</sequence>